<evidence type="ECO:0000259" key="7">
    <source>
        <dbReference type="Pfam" id="PF00081"/>
    </source>
</evidence>
<feature type="domain" description="Manganese/iron superoxide dismutase C-terminal" evidence="8">
    <location>
        <begin position="100"/>
        <end position="191"/>
    </location>
</feature>
<dbReference type="STRING" id="1798384.A3D03_05330"/>
<dbReference type="AlphaFoldDB" id="A0A1F6A7T8"/>
<comment type="similarity">
    <text evidence="1 6">Belongs to the iron/manganese superoxide dismutase family.</text>
</comment>
<dbReference type="GO" id="GO:0046872">
    <property type="term" value="F:metal ion binding"/>
    <property type="evidence" value="ECO:0007669"/>
    <property type="project" value="UniProtKB-KW"/>
</dbReference>
<proteinExistence type="inferred from homology"/>
<evidence type="ECO:0000256" key="1">
    <source>
        <dbReference type="ARBA" id="ARBA00008714"/>
    </source>
</evidence>
<dbReference type="InterPro" id="IPR036314">
    <property type="entry name" value="SOD_C_sf"/>
</dbReference>
<dbReference type="Gene3D" id="3.55.40.20">
    <property type="entry name" value="Iron/manganese superoxide dismutase, C-terminal domain"/>
    <property type="match status" value="1"/>
</dbReference>
<dbReference type="PANTHER" id="PTHR43595">
    <property type="entry name" value="37S RIBOSOMAL PROTEIN S26, MITOCHONDRIAL"/>
    <property type="match status" value="1"/>
</dbReference>
<dbReference type="InterPro" id="IPR036324">
    <property type="entry name" value="Mn/Fe_SOD_N_sf"/>
</dbReference>
<feature type="domain" description="Manganese/iron superoxide dismutase N-terminal" evidence="7">
    <location>
        <begin position="2"/>
        <end position="91"/>
    </location>
</feature>
<dbReference type="PIRSF" id="PIRSF000349">
    <property type="entry name" value="SODismutase"/>
    <property type="match status" value="1"/>
</dbReference>
<dbReference type="GO" id="GO:0005737">
    <property type="term" value="C:cytoplasm"/>
    <property type="evidence" value="ECO:0007669"/>
    <property type="project" value="TreeGrafter"/>
</dbReference>
<evidence type="ECO:0000256" key="4">
    <source>
        <dbReference type="ARBA" id="ARBA00023002"/>
    </source>
</evidence>
<dbReference type="Gene3D" id="1.10.287.990">
    <property type="entry name" value="Fe,Mn superoxide dismutase (SOD) domain"/>
    <property type="match status" value="1"/>
</dbReference>
<organism evidence="9 10">
    <name type="scientific">Candidatus Gottesmanbacteria bacterium RIFCSPHIGHO2_02_FULL_40_13</name>
    <dbReference type="NCBI Taxonomy" id="1798384"/>
    <lineage>
        <taxon>Bacteria</taxon>
        <taxon>Candidatus Gottesmaniibacteriota</taxon>
    </lineage>
</organism>
<dbReference type="PANTHER" id="PTHR43595:SF2">
    <property type="entry name" value="SMALL RIBOSOMAL SUBUNIT PROTEIN MS42"/>
    <property type="match status" value="1"/>
</dbReference>
<comment type="catalytic activity">
    <reaction evidence="6">
        <text>2 superoxide + 2 H(+) = H2O2 + O2</text>
        <dbReference type="Rhea" id="RHEA:20696"/>
        <dbReference type="ChEBI" id="CHEBI:15378"/>
        <dbReference type="ChEBI" id="CHEBI:15379"/>
        <dbReference type="ChEBI" id="CHEBI:16240"/>
        <dbReference type="ChEBI" id="CHEBI:18421"/>
        <dbReference type="EC" id="1.15.1.1"/>
    </reaction>
</comment>
<dbReference type="InterPro" id="IPR001189">
    <property type="entry name" value="Mn/Fe_SOD"/>
</dbReference>
<feature type="binding site" evidence="5">
    <location>
        <position position="165"/>
    </location>
    <ligand>
        <name>Mn(2+)</name>
        <dbReference type="ChEBI" id="CHEBI:29035"/>
    </ligand>
</feature>
<dbReference type="FunFam" id="1.10.287.990:FF:000001">
    <property type="entry name" value="Superoxide dismutase"/>
    <property type="match status" value="1"/>
</dbReference>
<feature type="binding site" evidence="5">
    <location>
        <position position="169"/>
    </location>
    <ligand>
        <name>Mn(2+)</name>
        <dbReference type="ChEBI" id="CHEBI:29035"/>
    </ligand>
</feature>
<gene>
    <name evidence="9" type="ORF">A3D03_05330</name>
</gene>
<comment type="caution">
    <text evidence="9">The sequence shown here is derived from an EMBL/GenBank/DDBJ whole genome shotgun (WGS) entry which is preliminary data.</text>
</comment>
<dbReference type="Pfam" id="PF00081">
    <property type="entry name" value="Sod_Fe_N"/>
    <property type="match status" value="1"/>
</dbReference>
<dbReference type="InterPro" id="IPR019831">
    <property type="entry name" value="Mn/Fe_SOD_N"/>
</dbReference>
<evidence type="ECO:0000256" key="5">
    <source>
        <dbReference type="PIRSR" id="PIRSR000349-1"/>
    </source>
</evidence>
<dbReference type="InterPro" id="IPR019833">
    <property type="entry name" value="Mn/Fe_SOD_BS"/>
</dbReference>
<keyword evidence="3 5" id="KW-0479">Metal-binding</keyword>
<accession>A0A1F6A7T8</accession>
<name>A0A1F6A7T8_9BACT</name>
<dbReference type="Proteomes" id="UP000177092">
    <property type="component" value="Unassembled WGS sequence"/>
</dbReference>
<evidence type="ECO:0000313" key="10">
    <source>
        <dbReference type="Proteomes" id="UP000177092"/>
    </source>
</evidence>
<keyword evidence="4 6" id="KW-0560">Oxidoreductase</keyword>
<protein>
    <recommendedName>
        <fullName evidence="2 6">Superoxide dismutase</fullName>
        <ecNumber evidence="2 6">1.15.1.1</ecNumber>
    </recommendedName>
</protein>
<dbReference type="GO" id="GO:0004784">
    <property type="term" value="F:superoxide dismutase activity"/>
    <property type="evidence" value="ECO:0007669"/>
    <property type="project" value="UniProtKB-EC"/>
</dbReference>
<feature type="binding site" evidence="5">
    <location>
        <position position="84"/>
    </location>
    <ligand>
        <name>Mn(2+)</name>
        <dbReference type="ChEBI" id="CHEBI:29035"/>
    </ligand>
</feature>
<dbReference type="SUPFAM" id="SSF46609">
    <property type="entry name" value="Fe,Mn superoxide dismutase (SOD), N-terminal domain"/>
    <property type="match status" value="1"/>
</dbReference>
<dbReference type="EC" id="1.15.1.1" evidence="2 6"/>
<dbReference type="PRINTS" id="PR01703">
    <property type="entry name" value="MNSODISMTASE"/>
</dbReference>
<dbReference type="Pfam" id="PF02777">
    <property type="entry name" value="Sod_Fe_C"/>
    <property type="match status" value="1"/>
</dbReference>
<dbReference type="EMBL" id="MFJN01000041">
    <property type="protein sequence ID" value="OGG20604.1"/>
    <property type="molecule type" value="Genomic_DNA"/>
</dbReference>
<evidence type="ECO:0000259" key="8">
    <source>
        <dbReference type="Pfam" id="PF02777"/>
    </source>
</evidence>
<evidence type="ECO:0000256" key="3">
    <source>
        <dbReference type="ARBA" id="ARBA00022723"/>
    </source>
</evidence>
<evidence type="ECO:0000313" key="9">
    <source>
        <dbReference type="EMBL" id="OGG20604.1"/>
    </source>
</evidence>
<comment type="function">
    <text evidence="6">Destroys radicals which are normally produced within the cells and which are toxic to biological systems.</text>
</comment>
<dbReference type="PROSITE" id="PS00088">
    <property type="entry name" value="SOD_MN"/>
    <property type="match status" value="1"/>
</dbReference>
<reference evidence="9 10" key="1">
    <citation type="journal article" date="2016" name="Nat. Commun.">
        <title>Thousands of microbial genomes shed light on interconnected biogeochemical processes in an aquifer system.</title>
        <authorList>
            <person name="Anantharaman K."/>
            <person name="Brown C.T."/>
            <person name="Hug L.A."/>
            <person name="Sharon I."/>
            <person name="Castelle C.J."/>
            <person name="Probst A.J."/>
            <person name="Thomas B.C."/>
            <person name="Singh A."/>
            <person name="Wilkins M.J."/>
            <person name="Karaoz U."/>
            <person name="Brodie E.L."/>
            <person name="Williams K.H."/>
            <person name="Hubbard S.S."/>
            <person name="Banfield J.F."/>
        </authorList>
    </citation>
    <scope>NUCLEOTIDE SEQUENCE [LARGE SCALE GENOMIC DNA]</scope>
</reference>
<evidence type="ECO:0000256" key="6">
    <source>
        <dbReference type="RuleBase" id="RU000414"/>
    </source>
</evidence>
<feature type="binding site" evidence="5">
    <location>
        <position position="27"/>
    </location>
    <ligand>
        <name>Mn(2+)</name>
        <dbReference type="ChEBI" id="CHEBI:29035"/>
    </ligand>
</feature>
<evidence type="ECO:0000256" key="2">
    <source>
        <dbReference type="ARBA" id="ARBA00012682"/>
    </source>
</evidence>
<sequence length="194" mass="22846">MKYQLPALPYAYDALEPYIDKETMEIHHAKHHQGYTNNLNAVLDKYPQLADTPLEELIKTIDRQNFDANDKAAFQNNAGGYLNHKLFWEIMGPEKSSDKLLNEEIIKQWGSLDEFKKVFAQTALSRFGSGWAWLARNTDEKLEVYSLPNQDSPFLKGHMPLIGLDVWEHAYYLKYQNRRQEYIENWWHVLNVIK</sequence>
<dbReference type="SUPFAM" id="SSF54719">
    <property type="entry name" value="Fe,Mn superoxide dismutase (SOD), C-terminal domain"/>
    <property type="match status" value="1"/>
</dbReference>
<dbReference type="InterPro" id="IPR019832">
    <property type="entry name" value="Mn/Fe_SOD_C"/>
</dbReference>